<gene>
    <name evidence="1" type="primary">ilvM</name>
    <name evidence="1" type="ORF">GNT65_17715</name>
</gene>
<sequence>MIYNLALTLAQQPEVVERVLRVTRHRGFKVTEMDMHLGDNGTTRLGMVVESERALELLSHQLNKLIDVTECEVLSAKPAATRYPQHASA</sequence>
<dbReference type="EMBL" id="WRPA01000020">
    <property type="protein sequence ID" value="MXR70495.1"/>
    <property type="molecule type" value="Genomic_DNA"/>
</dbReference>
<dbReference type="Proteomes" id="UP000474778">
    <property type="component" value="Unassembled WGS sequence"/>
</dbReference>
<dbReference type="NCBIfam" id="NF008362">
    <property type="entry name" value="PRK11152.1"/>
    <property type="match status" value="1"/>
</dbReference>
<dbReference type="SUPFAM" id="SSF55021">
    <property type="entry name" value="ACT-like"/>
    <property type="match status" value="1"/>
</dbReference>
<dbReference type="Pfam" id="PF13710">
    <property type="entry name" value="ACT_5"/>
    <property type="match status" value="1"/>
</dbReference>
<dbReference type="EC" id="2.2.1.6" evidence="1"/>
<dbReference type="RefSeq" id="WP_144203851.1">
    <property type="nucleotide sequence ID" value="NZ_CANMWR010000022.1"/>
</dbReference>
<keyword evidence="1" id="KW-0808">Transferase</keyword>
<name>A0A6L7I1Q8_9GAMM</name>
<keyword evidence="2" id="KW-1185">Reference proteome</keyword>
<comment type="caution">
    <text evidence="1">The sequence shown here is derived from an EMBL/GenBank/DDBJ whole genome shotgun (WGS) entry which is preliminary data.</text>
</comment>
<dbReference type="GO" id="GO:0003984">
    <property type="term" value="F:acetolactate synthase activity"/>
    <property type="evidence" value="ECO:0007669"/>
    <property type="project" value="UniProtKB-EC"/>
</dbReference>
<dbReference type="Gene3D" id="3.30.70.260">
    <property type="match status" value="1"/>
</dbReference>
<evidence type="ECO:0000313" key="2">
    <source>
        <dbReference type="Proteomes" id="UP000474778"/>
    </source>
</evidence>
<organism evidence="1 2">
    <name type="scientific">Shewanella insulae</name>
    <dbReference type="NCBI Taxonomy" id="2681496"/>
    <lineage>
        <taxon>Bacteria</taxon>
        <taxon>Pseudomonadati</taxon>
        <taxon>Pseudomonadota</taxon>
        <taxon>Gammaproteobacteria</taxon>
        <taxon>Alteromonadales</taxon>
        <taxon>Shewanellaceae</taxon>
        <taxon>Shewanella</taxon>
    </lineage>
</organism>
<dbReference type="InterPro" id="IPR045865">
    <property type="entry name" value="ACT-like_dom_sf"/>
</dbReference>
<reference evidence="1 2" key="1">
    <citation type="submission" date="2019-12" db="EMBL/GenBank/DDBJ databases">
        <title>Shewanella insulae sp. nov., isolated from a tidal flat.</title>
        <authorList>
            <person name="Yoon J.-H."/>
        </authorList>
    </citation>
    <scope>NUCLEOTIDE SEQUENCE [LARGE SCALE GENOMIC DNA]</scope>
    <source>
        <strain evidence="1 2">JBTF-M18</strain>
    </source>
</reference>
<dbReference type="AlphaFoldDB" id="A0A6L7I1Q8"/>
<proteinExistence type="predicted"/>
<protein>
    <submittedName>
        <fullName evidence="1">Acetolactate synthase 2 small subunit</fullName>
        <ecNumber evidence="1">2.2.1.6</ecNumber>
    </submittedName>
</protein>
<evidence type="ECO:0000313" key="1">
    <source>
        <dbReference type="EMBL" id="MXR70495.1"/>
    </source>
</evidence>
<accession>A0A6L7I1Q8</accession>